<evidence type="ECO:0000313" key="1">
    <source>
        <dbReference type="EMBL" id="PFG20157.1"/>
    </source>
</evidence>
<gene>
    <name evidence="1" type="ORF">ATL40_1744</name>
</gene>
<dbReference type="OrthoDB" id="5147046at2"/>
<dbReference type="PROSITE" id="PS51257">
    <property type="entry name" value="PROKAR_LIPOPROTEIN"/>
    <property type="match status" value="1"/>
</dbReference>
<organism evidence="1 2">
    <name type="scientific">Serinibacter salmoneus</name>
    <dbReference type="NCBI Taxonomy" id="556530"/>
    <lineage>
        <taxon>Bacteria</taxon>
        <taxon>Bacillati</taxon>
        <taxon>Actinomycetota</taxon>
        <taxon>Actinomycetes</taxon>
        <taxon>Micrococcales</taxon>
        <taxon>Beutenbergiaceae</taxon>
        <taxon>Serinibacter</taxon>
    </lineage>
</organism>
<sequence length="141" mass="14945">MSTGRRRRYSGALLLSLGLASCSDGPFGVTCSTIGCSSTLTVEVIGDPESVGELRLCDQRFCSLEPGETRAYGDSSRPGWGGPTGDGESWTFTVFYGDLSVEIEDHQGSVMKRVAIDPEWVRVGGTEACGGPMEATVQVEV</sequence>
<dbReference type="RefSeq" id="WP_098469182.1">
    <property type="nucleotide sequence ID" value="NZ_PDJD01000001.1"/>
</dbReference>
<dbReference type="EMBL" id="PDJD01000001">
    <property type="protein sequence ID" value="PFG20157.1"/>
    <property type="molecule type" value="Genomic_DNA"/>
</dbReference>
<name>A0A2A9D0E4_9MICO</name>
<evidence type="ECO:0000313" key="2">
    <source>
        <dbReference type="Proteomes" id="UP000224915"/>
    </source>
</evidence>
<protein>
    <submittedName>
        <fullName evidence="1">Uncharacterized protein</fullName>
    </submittedName>
</protein>
<accession>A0A2A9D0E4</accession>
<keyword evidence="2" id="KW-1185">Reference proteome</keyword>
<proteinExistence type="predicted"/>
<reference evidence="1 2" key="1">
    <citation type="submission" date="2017-10" db="EMBL/GenBank/DDBJ databases">
        <title>Sequencing the genomes of 1000 actinobacteria strains.</title>
        <authorList>
            <person name="Klenk H.-P."/>
        </authorList>
    </citation>
    <scope>NUCLEOTIDE SEQUENCE [LARGE SCALE GENOMIC DNA]</scope>
    <source>
        <strain evidence="1 2">DSM 21801</strain>
    </source>
</reference>
<dbReference type="Proteomes" id="UP000224915">
    <property type="component" value="Unassembled WGS sequence"/>
</dbReference>
<comment type="caution">
    <text evidence="1">The sequence shown here is derived from an EMBL/GenBank/DDBJ whole genome shotgun (WGS) entry which is preliminary data.</text>
</comment>
<dbReference type="AlphaFoldDB" id="A0A2A9D0E4"/>